<dbReference type="EMBL" id="JAPWTJ010003592">
    <property type="protein sequence ID" value="KAJ8954465.1"/>
    <property type="molecule type" value="Genomic_DNA"/>
</dbReference>
<dbReference type="PANTHER" id="PTHR33050">
    <property type="entry name" value="REVERSE TRANSCRIPTASE DOMAIN-CONTAINING PROTEIN"/>
    <property type="match status" value="1"/>
</dbReference>
<dbReference type="PANTHER" id="PTHR33050:SF7">
    <property type="entry name" value="RIBONUCLEASE H"/>
    <property type="match status" value="1"/>
</dbReference>
<evidence type="ECO:0000313" key="1">
    <source>
        <dbReference type="EMBL" id="KAJ8954465.1"/>
    </source>
</evidence>
<proteinExistence type="predicted"/>
<dbReference type="InterPro" id="IPR052055">
    <property type="entry name" value="Hepadnavirus_pol/RT"/>
</dbReference>
<protein>
    <submittedName>
        <fullName evidence="1">Uncharacterized protein</fullName>
    </submittedName>
</protein>
<dbReference type="CDD" id="cd09275">
    <property type="entry name" value="RNase_HI_RT_DIRS1"/>
    <property type="match status" value="1"/>
</dbReference>
<organism evidence="1 2">
    <name type="scientific">Molorchus minor</name>
    <dbReference type="NCBI Taxonomy" id="1323400"/>
    <lineage>
        <taxon>Eukaryota</taxon>
        <taxon>Metazoa</taxon>
        <taxon>Ecdysozoa</taxon>
        <taxon>Arthropoda</taxon>
        <taxon>Hexapoda</taxon>
        <taxon>Insecta</taxon>
        <taxon>Pterygota</taxon>
        <taxon>Neoptera</taxon>
        <taxon>Endopterygota</taxon>
        <taxon>Coleoptera</taxon>
        <taxon>Polyphaga</taxon>
        <taxon>Cucujiformia</taxon>
        <taxon>Chrysomeloidea</taxon>
        <taxon>Cerambycidae</taxon>
        <taxon>Lamiinae</taxon>
        <taxon>Monochamini</taxon>
        <taxon>Molorchus</taxon>
    </lineage>
</organism>
<dbReference type="Proteomes" id="UP001162164">
    <property type="component" value="Unassembled WGS sequence"/>
</dbReference>
<name>A0ABQ9IQQ8_9CUCU</name>
<accession>A0ABQ9IQQ8</accession>
<evidence type="ECO:0000313" key="2">
    <source>
        <dbReference type="Proteomes" id="UP001162164"/>
    </source>
</evidence>
<sequence>MGSVQHTHLNTLARKIWQWCEKREIRVFASYISSSDNWMADKESRTYPQTLNGHYRIIILIKFCPDIDIFATSINTKCERYISWKRDPYAITTDAFTVCWNKEYFYAFPPFALVLRSIQKIINEKAEGILVVPPMAPPSHSTLVS</sequence>
<keyword evidence="2" id="KW-1185">Reference proteome</keyword>
<reference evidence="1" key="1">
    <citation type="journal article" date="2023" name="Insect Mol. Biol.">
        <title>Genome sequencing provides insights into the evolution of gene families encoding plant cell wall-degrading enzymes in longhorned beetles.</title>
        <authorList>
            <person name="Shin N.R."/>
            <person name="Okamura Y."/>
            <person name="Kirsch R."/>
            <person name="Pauchet Y."/>
        </authorList>
    </citation>
    <scope>NUCLEOTIDE SEQUENCE</scope>
    <source>
        <strain evidence="1">MMC_N1</strain>
    </source>
</reference>
<comment type="caution">
    <text evidence="1">The sequence shown here is derived from an EMBL/GenBank/DDBJ whole genome shotgun (WGS) entry which is preliminary data.</text>
</comment>
<gene>
    <name evidence="1" type="ORF">NQ317_019464</name>
</gene>